<evidence type="ECO:0000256" key="7">
    <source>
        <dbReference type="ARBA" id="ARBA00022927"/>
    </source>
</evidence>
<feature type="transmembrane region" description="Helical" evidence="11">
    <location>
        <begin position="633"/>
        <end position="653"/>
    </location>
</feature>
<protein>
    <recommendedName>
        <fullName evidence="14">ER lumen protein-retaining receptor</fullName>
    </recommendedName>
</protein>
<reference evidence="12" key="1">
    <citation type="submission" date="2023-10" db="EMBL/GenBank/DDBJ databases">
        <authorList>
            <person name="Chen Y."/>
            <person name="Shah S."/>
            <person name="Dougan E. K."/>
            <person name="Thang M."/>
            <person name="Chan C."/>
        </authorList>
    </citation>
    <scope>NUCLEOTIDE SEQUENCE [LARGE SCALE GENOMIC DNA]</scope>
</reference>
<comment type="subcellular location">
    <subcellularLocation>
        <location evidence="1">Endoplasmic reticulum membrane</location>
        <topology evidence="1">Multi-pass membrane protein</topology>
    </subcellularLocation>
</comment>
<evidence type="ECO:0000256" key="11">
    <source>
        <dbReference type="SAM" id="Phobius"/>
    </source>
</evidence>
<comment type="similarity">
    <text evidence="2">Belongs to the ERD2 family.</text>
</comment>
<evidence type="ECO:0000313" key="13">
    <source>
        <dbReference type="Proteomes" id="UP001189429"/>
    </source>
</evidence>
<dbReference type="EMBL" id="CAUYUJ010010724">
    <property type="protein sequence ID" value="CAK0830108.1"/>
    <property type="molecule type" value="Genomic_DNA"/>
</dbReference>
<proteinExistence type="inferred from homology"/>
<dbReference type="Pfam" id="PF00810">
    <property type="entry name" value="ER_lumen_recept"/>
    <property type="match status" value="1"/>
</dbReference>
<evidence type="ECO:0000256" key="5">
    <source>
        <dbReference type="ARBA" id="ARBA00022824"/>
    </source>
</evidence>
<keyword evidence="8 11" id="KW-1133">Transmembrane helix</keyword>
<evidence type="ECO:0000256" key="2">
    <source>
        <dbReference type="ARBA" id="ARBA00010120"/>
    </source>
</evidence>
<name>A0ABN9SDM1_9DINO</name>
<feature type="transmembrane region" description="Helical" evidence="11">
    <location>
        <begin position="571"/>
        <end position="588"/>
    </location>
</feature>
<dbReference type="InterPro" id="IPR000133">
    <property type="entry name" value="ER_ret_rcpt"/>
</dbReference>
<feature type="transmembrane region" description="Helical" evidence="11">
    <location>
        <begin position="537"/>
        <end position="559"/>
    </location>
</feature>
<keyword evidence="9 11" id="KW-0472">Membrane</keyword>
<evidence type="ECO:0000256" key="8">
    <source>
        <dbReference type="ARBA" id="ARBA00022989"/>
    </source>
</evidence>
<keyword evidence="5" id="KW-0256">Endoplasmic reticulum</keyword>
<dbReference type="PANTHER" id="PTHR10585">
    <property type="entry name" value="ER LUMEN PROTEIN RETAINING RECEPTOR"/>
    <property type="match status" value="1"/>
</dbReference>
<keyword evidence="4 11" id="KW-0812">Transmembrane</keyword>
<feature type="transmembrane region" description="Helical" evidence="11">
    <location>
        <begin position="665"/>
        <end position="685"/>
    </location>
</feature>
<evidence type="ECO:0000256" key="1">
    <source>
        <dbReference type="ARBA" id="ARBA00004477"/>
    </source>
</evidence>
<feature type="transmembrane region" description="Helical" evidence="11">
    <location>
        <begin position="507"/>
        <end position="525"/>
    </location>
</feature>
<organism evidence="12 13">
    <name type="scientific">Prorocentrum cordatum</name>
    <dbReference type="NCBI Taxonomy" id="2364126"/>
    <lineage>
        <taxon>Eukaryota</taxon>
        <taxon>Sar</taxon>
        <taxon>Alveolata</taxon>
        <taxon>Dinophyceae</taxon>
        <taxon>Prorocentrales</taxon>
        <taxon>Prorocentraceae</taxon>
        <taxon>Prorocentrum</taxon>
    </lineage>
</organism>
<keyword evidence="13" id="KW-1185">Reference proteome</keyword>
<evidence type="ECO:0000256" key="10">
    <source>
        <dbReference type="ARBA" id="ARBA00023170"/>
    </source>
</evidence>
<feature type="transmembrane region" description="Helical" evidence="11">
    <location>
        <begin position="474"/>
        <end position="495"/>
    </location>
</feature>
<dbReference type="Gene3D" id="3.40.50.300">
    <property type="entry name" value="P-loop containing nucleotide triphosphate hydrolases"/>
    <property type="match status" value="1"/>
</dbReference>
<evidence type="ECO:0000256" key="4">
    <source>
        <dbReference type="ARBA" id="ARBA00022692"/>
    </source>
</evidence>
<dbReference type="Proteomes" id="UP001189429">
    <property type="component" value="Unassembled WGS sequence"/>
</dbReference>
<dbReference type="InterPro" id="IPR027417">
    <property type="entry name" value="P-loop_NTPase"/>
</dbReference>
<keyword evidence="10" id="KW-0675">Receptor</keyword>
<gene>
    <name evidence="12" type="ORF">PCOR1329_LOCUS28828</name>
</gene>
<comment type="caution">
    <text evidence="12">The sequence shown here is derived from an EMBL/GenBank/DDBJ whole genome shotgun (WGS) entry which is preliminary data.</text>
</comment>
<evidence type="ECO:0000256" key="3">
    <source>
        <dbReference type="ARBA" id="ARBA00022448"/>
    </source>
</evidence>
<evidence type="ECO:0008006" key="14">
    <source>
        <dbReference type="Google" id="ProtNLM"/>
    </source>
</evidence>
<accession>A0ABN9SDM1</accession>
<sequence length="708" mass="78471">MASLLERHLAYVDHSVAEMRTCAERSPLWRAEMFSAAAFLHNFTDAWSGESMGTHLGFSRGDGSAINGMCVPAPCSELRVREVIVPLLWYLRLSGSIRDIAMPEAAMRFKLNMQDRPEVVDNTFKGELPQVWRLLDVEVEGAGSWSELDVSWAILGFAGSGTSTLAWNLHQHPELELLYDPAQMSVGEERFFFYGRTSHLPNQRDVFENNAQRRKPGHQRLLRGVKRSSYIESPAALARLAQIPGLIGIVATRDPVEAAERIYLKHVDPCLQAALPRAFPRLAECAAAGGCLVDCAAGCVGGQAAPRLRLALEASPMSAQLRWAARTLGAERLVVADFSELQAEEPTLDASAPFPPSSRVRRENERRSFARGAHPVLATAELRRLAGAGQLASGRPVLQAALARELGALRPLLARLPSLRPGGALPAWLAEEPATLTSIHLARWARADACKAWGGFTAVAFAVFWLFSSGSFSFILTLSSLVSLFSFLGVLIGILQAKSARGISSRMMECYCLVFVGRLLAIVPFEGYLPFDRSGDWFYQLSEGIALSLALGIVYLCRVQCAATYDRQADALNNLWLILPALVVSLVIHPHLNNHTPTDICWAFALYLESVAVLCQFWMFMNQGKARPHITHFLAAQALSKFMSFIFWASSFTELINKNHYIKELVAFWVVGMQMVQILIMVDFIHNYLYCMWYRIPVSQVLRADCNV</sequence>
<evidence type="ECO:0000256" key="9">
    <source>
        <dbReference type="ARBA" id="ARBA00023136"/>
    </source>
</evidence>
<evidence type="ECO:0000256" key="6">
    <source>
        <dbReference type="ARBA" id="ARBA00022892"/>
    </source>
</evidence>
<keyword evidence="7" id="KW-0653">Protein transport</keyword>
<evidence type="ECO:0000313" key="12">
    <source>
        <dbReference type="EMBL" id="CAK0830108.1"/>
    </source>
</evidence>
<keyword evidence="6" id="KW-0931">ER-Golgi transport</keyword>
<keyword evidence="3" id="KW-0813">Transport</keyword>
<feature type="transmembrane region" description="Helical" evidence="11">
    <location>
        <begin position="600"/>
        <end position="621"/>
    </location>
</feature>